<evidence type="ECO:0000313" key="1">
    <source>
        <dbReference type="EMBL" id="CAI4003006.1"/>
    </source>
</evidence>
<reference evidence="1" key="1">
    <citation type="submission" date="2022-10" db="EMBL/GenBank/DDBJ databases">
        <authorList>
            <person name="Chen Y."/>
            <person name="Dougan E. K."/>
            <person name="Chan C."/>
            <person name="Rhodes N."/>
            <person name="Thang M."/>
        </authorList>
    </citation>
    <scope>NUCLEOTIDE SEQUENCE</scope>
</reference>
<dbReference type="EMBL" id="CAMXCT020003201">
    <property type="protein sequence ID" value="CAL1156381.1"/>
    <property type="molecule type" value="Genomic_DNA"/>
</dbReference>
<dbReference type="GO" id="GO:0016740">
    <property type="term" value="F:transferase activity"/>
    <property type="evidence" value="ECO:0007669"/>
    <property type="project" value="UniProtKB-KW"/>
</dbReference>
<proteinExistence type="predicted"/>
<dbReference type="OrthoDB" id="5946254at2759"/>
<organism evidence="1">
    <name type="scientific">Cladocopium goreaui</name>
    <dbReference type="NCBI Taxonomy" id="2562237"/>
    <lineage>
        <taxon>Eukaryota</taxon>
        <taxon>Sar</taxon>
        <taxon>Alveolata</taxon>
        <taxon>Dinophyceae</taxon>
        <taxon>Suessiales</taxon>
        <taxon>Symbiodiniaceae</taxon>
        <taxon>Cladocopium</taxon>
    </lineage>
</organism>
<protein>
    <submittedName>
        <fullName evidence="2">Glycosyl transferase CAP10 domain-containing protein</fullName>
    </submittedName>
</protein>
<evidence type="ECO:0000313" key="2">
    <source>
        <dbReference type="EMBL" id="CAL4790318.1"/>
    </source>
</evidence>
<dbReference type="EMBL" id="CAMXCT030003201">
    <property type="protein sequence ID" value="CAL4790318.1"/>
    <property type="molecule type" value="Genomic_DNA"/>
</dbReference>
<sequence>MVIEATLGSPTGSPAQAIWAPFRIPDPPPMAPAPARNRCFHGALLFTLSQGLRTTATCTLNAQACPGSPVDWSHHASCMETRRFQNPCENVQEEIELRIEKNLDRKKLPGQYELLSTQHGTCSKGSRATSPHAVPGPYTDIFGFLYVSEPDGCWVTSCSESQVESLCDFSTNFCNMFNLYCNEMDGCESVKHTLNYDAALFGKNCNHGKQCDGWETDKTQCTRR</sequence>
<gene>
    <name evidence="1" type="ORF">C1SCF055_LOCUS28909</name>
</gene>
<evidence type="ECO:0000313" key="3">
    <source>
        <dbReference type="Proteomes" id="UP001152797"/>
    </source>
</evidence>
<dbReference type="Proteomes" id="UP001152797">
    <property type="component" value="Unassembled WGS sequence"/>
</dbReference>
<name>A0A9P1D518_9DINO</name>
<dbReference type="EMBL" id="CAMXCT010003201">
    <property type="protein sequence ID" value="CAI4003006.1"/>
    <property type="molecule type" value="Genomic_DNA"/>
</dbReference>
<reference evidence="2 3" key="2">
    <citation type="submission" date="2024-05" db="EMBL/GenBank/DDBJ databases">
        <authorList>
            <person name="Chen Y."/>
            <person name="Shah S."/>
            <person name="Dougan E. K."/>
            <person name="Thang M."/>
            <person name="Chan C."/>
        </authorList>
    </citation>
    <scope>NUCLEOTIDE SEQUENCE [LARGE SCALE GENOMIC DNA]</scope>
</reference>
<comment type="caution">
    <text evidence="1">The sequence shown here is derived from an EMBL/GenBank/DDBJ whole genome shotgun (WGS) entry which is preliminary data.</text>
</comment>
<keyword evidence="3" id="KW-1185">Reference proteome</keyword>
<dbReference type="AlphaFoldDB" id="A0A9P1D518"/>
<accession>A0A9P1D518</accession>
<keyword evidence="2" id="KW-0808">Transferase</keyword>